<dbReference type="RefSeq" id="WP_281910199.1">
    <property type="nucleotide sequence ID" value="NZ_AP026966.1"/>
</dbReference>
<reference evidence="2" key="1">
    <citation type="submission" date="2022-11" db="EMBL/GenBank/DDBJ databases">
        <title>Isolation and characterization of PLA-degrading bacterium Massilia sp. from Antarctic soil.</title>
        <authorList>
            <person name="Sato K."/>
            <person name="Gomez-Fuentes C."/>
            <person name="Ahmad S.A."/>
            <person name="Zulkharnain A."/>
        </authorList>
    </citation>
    <scope>NUCLEOTIDE SEQUENCE</scope>
    <source>
        <strain evidence="2">N-3</strain>
    </source>
</reference>
<dbReference type="InterPro" id="IPR046525">
    <property type="entry name" value="DUF6702"/>
</dbReference>
<protein>
    <submittedName>
        <fullName evidence="2">Uncharacterized protein</fullName>
    </submittedName>
</protein>
<keyword evidence="3" id="KW-1185">Reference proteome</keyword>
<feature type="chain" id="PRO_5045625563" evidence="1">
    <location>
        <begin position="27"/>
        <end position="171"/>
    </location>
</feature>
<sequence>MMFRLKHAYKALFAAALLSLSAAAGAHRFHMGITEVAFNPRTGSTEIVHTYMAHDVEALLMNLYGRQFDLGDPEDQVVLRKYVEERFFLKGEDKARLPVRWIGMTADSQSVVIYQELEHAPLSKTAAIHQGVLMDFLPDQVNTVNLNNAGAIRSLTFTQAAVEQPTQEKQP</sequence>
<accession>A0ABM8CC01</accession>
<dbReference type="Pfam" id="PF20420">
    <property type="entry name" value="DUF6702"/>
    <property type="match status" value="1"/>
</dbReference>
<name>A0ABM8CC01_9BURK</name>
<keyword evidence="1" id="KW-0732">Signal</keyword>
<feature type="signal peptide" evidence="1">
    <location>
        <begin position="1"/>
        <end position="26"/>
    </location>
</feature>
<evidence type="ECO:0000256" key="1">
    <source>
        <dbReference type="SAM" id="SignalP"/>
    </source>
</evidence>
<dbReference type="Proteomes" id="UP001163336">
    <property type="component" value="Chromosome"/>
</dbReference>
<proteinExistence type="predicted"/>
<dbReference type="EMBL" id="AP026966">
    <property type="protein sequence ID" value="BDT60834.1"/>
    <property type="molecule type" value="Genomic_DNA"/>
</dbReference>
<organism evidence="2 3">
    <name type="scientific">Massilia varians</name>
    <dbReference type="NCBI Taxonomy" id="457921"/>
    <lineage>
        <taxon>Bacteria</taxon>
        <taxon>Pseudomonadati</taxon>
        <taxon>Pseudomonadota</taxon>
        <taxon>Betaproteobacteria</taxon>
        <taxon>Burkholderiales</taxon>
        <taxon>Oxalobacteraceae</taxon>
        <taxon>Telluria group</taxon>
        <taxon>Massilia</taxon>
    </lineage>
</organism>
<evidence type="ECO:0000313" key="2">
    <source>
        <dbReference type="EMBL" id="BDT60834.1"/>
    </source>
</evidence>
<evidence type="ECO:0000313" key="3">
    <source>
        <dbReference type="Proteomes" id="UP001163336"/>
    </source>
</evidence>
<gene>
    <name evidence="2" type="ORF">MasN3_43280</name>
</gene>